<evidence type="ECO:0008006" key="2">
    <source>
        <dbReference type="Google" id="ProtNLM"/>
    </source>
</evidence>
<dbReference type="Pfam" id="PF14539">
    <property type="entry name" value="DUF4442"/>
    <property type="match status" value="1"/>
</dbReference>
<dbReference type="InterPro" id="IPR027961">
    <property type="entry name" value="DUF4442"/>
</dbReference>
<organism evidence="1">
    <name type="scientific">uncultured Gemmatimonadota bacterium</name>
    <dbReference type="NCBI Taxonomy" id="203437"/>
    <lineage>
        <taxon>Bacteria</taxon>
        <taxon>Pseudomonadati</taxon>
        <taxon>Gemmatimonadota</taxon>
        <taxon>environmental samples</taxon>
    </lineage>
</organism>
<sequence>MPESNHTRLLRWGYNFFPAYRGTGARIEYIAADFREIRIRLPLSWRTRNYVGTIFGGSMYGAVDPVYMLMLIKNLGPDYAVWDKAASIRVRRPGRDTLYARFTLDESELDAIREALATAPTVERTYAVELADHAGEVHATVEKVIHIRRRNAPRG</sequence>
<dbReference type="EMBL" id="CADCTV010000740">
    <property type="protein sequence ID" value="CAA9357908.1"/>
    <property type="molecule type" value="Genomic_DNA"/>
</dbReference>
<reference evidence="1" key="1">
    <citation type="submission" date="2020-02" db="EMBL/GenBank/DDBJ databases">
        <authorList>
            <person name="Meier V. D."/>
        </authorList>
    </citation>
    <scope>NUCLEOTIDE SEQUENCE</scope>
    <source>
        <strain evidence="1">AVDCRST_MAG89</strain>
    </source>
</reference>
<evidence type="ECO:0000313" key="1">
    <source>
        <dbReference type="EMBL" id="CAA9357908.1"/>
    </source>
</evidence>
<accession>A0A6J4MEH6</accession>
<dbReference type="InterPro" id="IPR029069">
    <property type="entry name" value="HotDog_dom_sf"/>
</dbReference>
<name>A0A6J4MEH6_9BACT</name>
<proteinExistence type="predicted"/>
<protein>
    <recommendedName>
        <fullName evidence="2">DUF4442 domain-containing protein</fullName>
    </recommendedName>
</protein>
<dbReference type="Gene3D" id="3.10.129.10">
    <property type="entry name" value="Hotdog Thioesterase"/>
    <property type="match status" value="1"/>
</dbReference>
<dbReference type="SUPFAM" id="SSF54637">
    <property type="entry name" value="Thioesterase/thiol ester dehydrase-isomerase"/>
    <property type="match status" value="1"/>
</dbReference>
<dbReference type="AlphaFoldDB" id="A0A6J4MEH6"/>
<gene>
    <name evidence="1" type="ORF">AVDCRST_MAG89-3554</name>
</gene>